<reference evidence="2" key="1">
    <citation type="journal article" date="2019" name="Int. J. Syst. Evol. Microbiol.">
        <title>The Global Catalogue of Microorganisms (GCM) 10K type strain sequencing project: providing services to taxonomists for standard genome sequencing and annotation.</title>
        <authorList>
            <consortium name="The Broad Institute Genomics Platform"/>
            <consortium name="The Broad Institute Genome Sequencing Center for Infectious Disease"/>
            <person name="Wu L."/>
            <person name="Ma J."/>
        </authorList>
    </citation>
    <scope>NUCLEOTIDE SEQUENCE [LARGE SCALE GENOMIC DNA]</scope>
    <source>
        <strain evidence="2">Q85</strain>
    </source>
</reference>
<evidence type="ECO:0000313" key="1">
    <source>
        <dbReference type="EMBL" id="MFD1787702.1"/>
    </source>
</evidence>
<dbReference type="Gene3D" id="3.30.300.30">
    <property type="match status" value="1"/>
</dbReference>
<dbReference type="Proteomes" id="UP001597283">
    <property type="component" value="Unassembled WGS sequence"/>
</dbReference>
<name>A0ABW4NCJ0_9SPHN</name>
<evidence type="ECO:0000313" key="2">
    <source>
        <dbReference type="Proteomes" id="UP001597283"/>
    </source>
</evidence>
<accession>A0ABW4NCJ0</accession>
<protein>
    <recommendedName>
        <fullName evidence="3">AMP-binding enzyme C-terminal domain-containing protein</fullName>
    </recommendedName>
</protein>
<dbReference type="SUPFAM" id="SSF56801">
    <property type="entry name" value="Acetyl-CoA synthetase-like"/>
    <property type="match status" value="1"/>
</dbReference>
<comment type="caution">
    <text evidence="1">The sequence shown here is derived from an EMBL/GenBank/DDBJ whole genome shotgun (WGS) entry which is preliminary data.</text>
</comment>
<dbReference type="InterPro" id="IPR045851">
    <property type="entry name" value="AMP-bd_C_sf"/>
</dbReference>
<keyword evidence="2" id="KW-1185">Reference proteome</keyword>
<dbReference type="RefSeq" id="WP_380940068.1">
    <property type="nucleotide sequence ID" value="NZ_JBHUFC010000003.1"/>
</dbReference>
<evidence type="ECO:0008006" key="3">
    <source>
        <dbReference type="Google" id="ProtNLM"/>
    </source>
</evidence>
<sequence length="83" mass="8776">MNDLPHDVRVIAVQLAVVVPDENATPTLEDVNAAIGQAIASGALSRYARLERIALVDALPRTSVGKIDKKALRARLTPPSPAP</sequence>
<dbReference type="EMBL" id="JBHUFC010000003">
    <property type="protein sequence ID" value="MFD1787702.1"/>
    <property type="molecule type" value="Genomic_DNA"/>
</dbReference>
<gene>
    <name evidence="1" type="ORF">ACFSC3_08965</name>
</gene>
<organism evidence="1 2">
    <name type="scientific">Sphingomonas floccifaciens</name>
    <dbReference type="NCBI Taxonomy" id="1844115"/>
    <lineage>
        <taxon>Bacteria</taxon>
        <taxon>Pseudomonadati</taxon>
        <taxon>Pseudomonadota</taxon>
        <taxon>Alphaproteobacteria</taxon>
        <taxon>Sphingomonadales</taxon>
        <taxon>Sphingomonadaceae</taxon>
        <taxon>Sphingomonas</taxon>
    </lineage>
</organism>
<proteinExistence type="predicted"/>